<dbReference type="SUPFAM" id="SSF46785">
    <property type="entry name" value="Winged helix' DNA-binding domain"/>
    <property type="match status" value="1"/>
</dbReference>
<organism evidence="5 6">
    <name type="scientific">Mesorhizobium shangrilense</name>
    <dbReference type="NCBI Taxonomy" id="460060"/>
    <lineage>
        <taxon>Bacteria</taxon>
        <taxon>Pseudomonadati</taxon>
        <taxon>Pseudomonadota</taxon>
        <taxon>Alphaproteobacteria</taxon>
        <taxon>Hyphomicrobiales</taxon>
        <taxon>Phyllobacteriaceae</taxon>
        <taxon>Mesorhizobium</taxon>
    </lineage>
</organism>
<dbReference type="InterPro" id="IPR036388">
    <property type="entry name" value="WH-like_DNA-bd_sf"/>
</dbReference>
<evidence type="ECO:0000313" key="5">
    <source>
        <dbReference type="EMBL" id="MET2830794.1"/>
    </source>
</evidence>
<gene>
    <name evidence="5" type="ORF">ABVQ20_27780</name>
</gene>
<accession>A0ABV2DLQ0</accession>
<feature type="domain" description="HTH marR-type" evidence="4">
    <location>
        <begin position="7"/>
        <end position="139"/>
    </location>
</feature>
<dbReference type="PROSITE" id="PS01117">
    <property type="entry name" value="HTH_MARR_1"/>
    <property type="match status" value="1"/>
</dbReference>
<dbReference type="Gene3D" id="1.10.10.10">
    <property type="entry name" value="Winged helix-like DNA-binding domain superfamily/Winged helix DNA-binding domain"/>
    <property type="match status" value="1"/>
</dbReference>
<evidence type="ECO:0000256" key="3">
    <source>
        <dbReference type="ARBA" id="ARBA00023163"/>
    </source>
</evidence>
<reference evidence="5 6" key="1">
    <citation type="submission" date="2024-06" db="EMBL/GenBank/DDBJ databases">
        <authorList>
            <person name="Kim D.-U."/>
        </authorList>
    </citation>
    <scope>NUCLEOTIDE SEQUENCE [LARGE SCALE GENOMIC DNA]</scope>
    <source>
        <strain evidence="5 6">KACC15460</strain>
    </source>
</reference>
<dbReference type="PROSITE" id="PS50995">
    <property type="entry name" value="HTH_MARR_2"/>
    <property type="match status" value="1"/>
</dbReference>
<dbReference type="PANTHER" id="PTHR42756">
    <property type="entry name" value="TRANSCRIPTIONAL REGULATOR, MARR"/>
    <property type="match status" value="1"/>
</dbReference>
<evidence type="ECO:0000256" key="2">
    <source>
        <dbReference type="ARBA" id="ARBA00023125"/>
    </source>
</evidence>
<dbReference type="InterPro" id="IPR023187">
    <property type="entry name" value="Tscrpt_reg_MarR-type_CS"/>
</dbReference>
<sequence length="157" mass="17460">MTTATQRFEILEETARVSRKIRTLFDARVRERGLTLARARTLLRIARCEAANQKELADELEIETATLVRIIDGLETQGLIERHEVEGDRRAKQVVLTREGEALADVVELVAAQVGREVLAGIPKHELRSAHGSLRKMAVNIESAAGRFAELEPVIGK</sequence>
<evidence type="ECO:0000256" key="1">
    <source>
        <dbReference type="ARBA" id="ARBA00023015"/>
    </source>
</evidence>
<dbReference type="InterPro" id="IPR036390">
    <property type="entry name" value="WH_DNA-bd_sf"/>
</dbReference>
<keyword evidence="2" id="KW-0238">DNA-binding</keyword>
<keyword evidence="3" id="KW-0804">Transcription</keyword>
<proteinExistence type="predicted"/>
<dbReference type="PRINTS" id="PR00598">
    <property type="entry name" value="HTHMARR"/>
</dbReference>
<dbReference type="Pfam" id="PF12802">
    <property type="entry name" value="MarR_2"/>
    <property type="match status" value="1"/>
</dbReference>
<name>A0ABV2DLQ0_9HYPH</name>
<dbReference type="RefSeq" id="WP_354462852.1">
    <property type="nucleotide sequence ID" value="NZ_JBEWSZ010000002.1"/>
</dbReference>
<dbReference type="EMBL" id="JBEWSZ010000002">
    <property type="protein sequence ID" value="MET2830794.1"/>
    <property type="molecule type" value="Genomic_DNA"/>
</dbReference>
<dbReference type="SMART" id="SM00347">
    <property type="entry name" value="HTH_MARR"/>
    <property type="match status" value="1"/>
</dbReference>
<dbReference type="InterPro" id="IPR000835">
    <property type="entry name" value="HTH_MarR-typ"/>
</dbReference>
<dbReference type="PANTHER" id="PTHR42756:SF1">
    <property type="entry name" value="TRANSCRIPTIONAL REPRESSOR OF EMRAB OPERON"/>
    <property type="match status" value="1"/>
</dbReference>
<evidence type="ECO:0000313" key="6">
    <source>
        <dbReference type="Proteomes" id="UP001548832"/>
    </source>
</evidence>
<dbReference type="Proteomes" id="UP001548832">
    <property type="component" value="Unassembled WGS sequence"/>
</dbReference>
<evidence type="ECO:0000259" key="4">
    <source>
        <dbReference type="PROSITE" id="PS50995"/>
    </source>
</evidence>
<keyword evidence="1" id="KW-0805">Transcription regulation</keyword>
<keyword evidence="6" id="KW-1185">Reference proteome</keyword>
<comment type="caution">
    <text evidence="5">The sequence shown here is derived from an EMBL/GenBank/DDBJ whole genome shotgun (WGS) entry which is preliminary data.</text>
</comment>
<protein>
    <submittedName>
        <fullName evidence="5">MarR family transcriptional regulator</fullName>
    </submittedName>
</protein>